<dbReference type="PANTHER" id="PTHR11439:SF467">
    <property type="entry name" value="INTEGRASE CATALYTIC DOMAIN-CONTAINING PROTEIN"/>
    <property type="match status" value="1"/>
</dbReference>
<dbReference type="Proteomes" id="UP001567538">
    <property type="component" value="Unassembled WGS sequence"/>
</dbReference>
<accession>A0ABD1FK74</accession>
<proteinExistence type="predicted"/>
<organism evidence="2 3">
    <name type="scientific">Salvia divinorum</name>
    <name type="common">Maria pastora</name>
    <name type="synonym">Diviner's sage</name>
    <dbReference type="NCBI Taxonomy" id="28513"/>
    <lineage>
        <taxon>Eukaryota</taxon>
        <taxon>Viridiplantae</taxon>
        <taxon>Streptophyta</taxon>
        <taxon>Embryophyta</taxon>
        <taxon>Tracheophyta</taxon>
        <taxon>Spermatophyta</taxon>
        <taxon>Magnoliopsida</taxon>
        <taxon>eudicotyledons</taxon>
        <taxon>Gunneridae</taxon>
        <taxon>Pentapetalae</taxon>
        <taxon>asterids</taxon>
        <taxon>lamiids</taxon>
        <taxon>Lamiales</taxon>
        <taxon>Lamiaceae</taxon>
        <taxon>Nepetoideae</taxon>
        <taxon>Mentheae</taxon>
        <taxon>Salviinae</taxon>
        <taxon>Salvia</taxon>
        <taxon>Salvia subgen. Calosphace</taxon>
    </lineage>
</organism>
<dbReference type="SUPFAM" id="SSF56672">
    <property type="entry name" value="DNA/RNA polymerases"/>
    <property type="match status" value="1"/>
</dbReference>
<reference evidence="2 3" key="1">
    <citation type="submission" date="2024-06" db="EMBL/GenBank/DDBJ databases">
        <title>A chromosome level genome sequence of Diviner's sage (Salvia divinorum).</title>
        <authorList>
            <person name="Ford S.A."/>
            <person name="Ro D.-K."/>
            <person name="Ness R.W."/>
            <person name="Phillips M.A."/>
        </authorList>
    </citation>
    <scope>NUCLEOTIDE SEQUENCE [LARGE SCALE GENOMIC DNA]</scope>
    <source>
        <strain evidence="2">SAF-2024a</strain>
        <tissue evidence="2">Leaf</tissue>
    </source>
</reference>
<keyword evidence="3" id="KW-1185">Reference proteome</keyword>
<dbReference type="Pfam" id="PF07727">
    <property type="entry name" value="RVT_2"/>
    <property type="match status" value="1"/>
</dbReference>
<dbReference type="EMBL" id="JBEAFC010000015">
    <property type="protein sequence ID" value="KAL1531339.1"/>
    <property type="molecule type" value="Genomic_DNA"/>
</dbReference>
<evidence type="ECO:0000313" key="3">
    <source>
        <dbReference type="Proteomes" id="UP001567538"/>
    </source>
</evidence>
<protein>
    <recommendedName>
        <fullName evidence="1">Reverse transcriptase Ty1/copia-type domain-containing protein</fullName>
    </recommendedName>
</protein>
<evidence type="ECO:0000313" key="2">
    <source>
        <dbReference type="EMBL" id="KAL1531339.1"/>
    </source>
</evidence>
<feature type="domain" description="Reverse transcriptase Ty1/copia-type" evidence="1">
    <location>
        <begin position="1"/>
        <end position="73"/>
    </location>
</feature>
<dbReference type="InterPro" id="IPR013103">
    <property type="entry name" value="RVT_2"/>
</dbReference>
<evidence type="ECO:0000259" key="1">
    <source>
        <dbReference type="Pfam" id="PF07727"/>
    </source>
</evidence>
<comment type="caution">
    <text evidence="2">The sequence shown here is derived from an EMBL/GenBank/DDBJ whole genome shotgun (WGS) entry which is preliminary data.</text>
</comment>
<sequence>MIITGDDVEEINNLKSNLLKEFDMKDLGPLKYFLGIEVLRSRHGIFLRQRKYVLDLLAETGLLDCKSAETPMISNHGLKIVQGAKPADREKYQRLVGKLIYLAHTRPDITYVVGVVSQSCTNPKKSTWMQL</sequence>
<dbReference type="PANTHER" id="PTHR11439">
    <property type="entry name" value="GAG-POL-RELATED RETROTRANSPOSON"/>
    <property type="match status" value="1"/>
</dbReference>
<name>A0ABD1FK74_SALDI</name>
<dbReference type="InterPro" id="IPR043502">
    <property type="entry name" value="DNA/RNA_pol_sf"/>
</dbReference>
<dbReference type="AlphaFoldDB" id="A0ABD1FK74"/>
<gene>
    <name evidence="2" type="ORF">AAHA92_34026</name>
</gene>